<accession>A0ABD5YUZ4</accession>
<dbReference type="Gene3D" id="3.40.50.2000">
    <property type="entry name" value="Glycogen Phosphorylase B"/>
    <property type="match status" value="2"/>
</dbReference>
<dbReference type="PANTHER" id="PTHR46401:SF2">
    <property type="entry name" value="GLYCOSYLTRANSFERASE WBBK-RELATED"/>
    <property type="match status" value="1"/>
</dbReference>
<evidence type="ECO:0000259" key="3">
    <source>
        <dbReference type="Pfam" id="PF13439"/>
    </source>
</evidence>
<comment type="caution">
    <text evidence="4">The sequence shown here is derived from an EMBL/GenBank/DDBJ whole genome shotgun (WGS) entry which is preliminary data.</text>
</comment>
<organism evidence="4 5">
    <name type="scientific">Halocatena marina</name>
    <dbReference type="NCBI Taxonomy" id="2934937"/>
    <lineage>
        <taxon>Archaea</taxon>
        <taxon>Methanobacteriati</taxon>
        <taxon>Methanobacteriota</taxon>
        <taxon>Stenosarchaea group</taxon>
        <taxon>Halobacteria</taxon>
        <taxon>Halobacteriales</taxon>
        <taxon>Natronomonadaceae</taxon>
        <taxon>Halocatena</taxon>
    </lineage>
</organism>
<dbReference type="Pfam" id="PF00534">
    <property type="entry name" value="Glycos_transf_1"/>
    <property type="match status" value="1"/>
</dbReference>
<dbReference type="GeneID" id="76201264"/>
<dbReference type="SUPFAM" id="SSF53756">
    <property type="entry name" value="UDP-Glycosyltransferase/glycogen phosphorylase"/>
    <property type="match status" value="1"/>
</dbReference>
<keyword evidence="5" id="KW-1185">Reference proteome</keyword>
<dbReference type="InterPro" id="IPR001296">
    <property type="entry name" value="Glyco_trans_1"/>
</dbReference>
<evidence type="ECO:0000259" key="2">
    <source>
        <dbReference type="Pfam" id="PF00534"/>
    </source>
</evidence>
<sequence>MTTTNVGVDARTLTGKRSGVGNYLANIIESGAFDGYTVYAYYDPTDGNRSDIVVPDETRFRWRPCRCPSFVDRLFGPIQPIWWVNVTLARLLERDNVDCFFGPNFVQPVAFDGPSAVVVHDMVHRTLPEVHTAAYRLYLRVFLAASLERADQVITVSENTKHDLLRYHQLSDDDVTIAYGAADDVYQPRTVPSETRDRLCRAFDIPEQFALYVGNIEPRKNLASVLDALAVLDADARPPLVIVGQDHLVDEALEKALQRCPFREHVHFTGHVPADELPLLYNMASLFVYPSLYEGFGLPPVEAMQSGTPVIVSDRASLPEVVGEAGLTVDPADTIALSEAVARLWSDAAARSEFEAKGRQRAKRFSWDRTATRISNVLNSLSKRQMCEIGDTTRREER</sequence>
<dbReference type="Proteomes" id="UP001596417">
    <property type="component" value="Unassembled WGS sequence"/>
</dbReference>
<evidence type="ECO:0000313" key="4">
    <source>
        <dbReference type="EMBL" id="MFC7191528.1"/>
    </source>
</evidence>
<dbReference type="PANTHER" id="PTHR46401">
    <property type="entry name" value="GLYCOSYLTRANSFERASE WBBK-RELATED"/>
    <property type="match status" value="1"/>
</dbReference>
<dbReference type="CDD" id="cd03809">
    <property type="entry name" value="GT4_MtfB-like"/>
    <property type="match status" value="1"/>
</dbReference>
<dbReference type="FunFam" id="3.40.50.2000:FF:000119">
    <property type="entry name" value="Glycosyl transferase group 1"/>
    <property type="match status" value="1"/>
</dbReference>
<dbReference type="RefSeq" id="WP_264555595.1">
    <property type="nucleotide sequence ID" value="NZ_CP109979.1"/>
</dbReference>
<dbReference type="InterPro" id="IPR028098">
    <property type="entry name" value="Glyco_trans_4-like_N"/>
</dbReference>
<name>A0ABD5YUZ4_9EURY</name>
<dbReference type="GO" id="GO:0016740">
    <property type="term" value="F:transferase activity"/>
    <property type="evidence" value="ECO:0007669"/>
    <property type="project" value="UniProtKB-KW"/>
</dbReference>
<feature type="domain" description="Glycosyl transferase family 1" evidence="2">
    <location>
        <begin position="207"/>
        <end position="361"/>
    </location>
</feature>
<feature type="domain" description="Glycosyltransferase subfamily 4-like N-terminal" evidence="3">
    <location>
        <begin position="18"/>
        <end position="183"/>
    </location>
</feature>
<keyword evidence="1" id="KW-0808">Transferase</keyword>
<dbReference type="AlphaFoldDB" id="A0ABD5YUZ4"/>
<protein>
    <submittedName>
        <fullName evidence="4">Glycosyltransferase family 4 protein</fullName>
    </submittedName>
</protein>
<reference evidence="4 5" key="1">
    <citation type="journal article" date="2019" name="Int. J. Syst. Evol. Microbiol.">
        <title>The Global Catalogue of Microorganisms (GCM) 10K type strain sequencing project: providing services to taxonomists for standard genome sequencing and annotation.</title>
        <authorList>
            <consortium name="The Broad Institute Genomics Platform"/>
            <consortium name="The Broad Institute Genome Sequencing Center for Infectious Disease"/>
            <person name="Wu L."/>
            <person name="Ma J."/>
        </authorList>
    </citation>
    <scope>NUCLEOTIDE SEQUENCE [LARGE SCALE GENOMIC DNA]</scope>
    <source>
        <strain evidence="4 5">RDMS1</strain>
    </source>
</reference>
<proteinExistence type="predicted"/>
<evidence type="ECO:0000256" key="1">
    <source>
        <dbReference type="ARBA" id="ARBA00022679"/>
    </source>
</evidence>
<dbReference type="Pfam" id="PF13439">
    <property type="entry name" value="Glyco_transf_4"/>
    <property type="match status" value="1"/>
</dbReference>
<dbReference type="EMBL" id="JBHTAX010000001">
    <property type="protein sequence ID" value="MFC7191528.1"/>
    <property type="molecule type" value="Genomic_DNA"/>
</dbReference>
<evidence type="ECO:0000313" key="5">
    <source>
        <dbReference type="Proteomes" id="UP001596417"/>
    </source>
</evidence>
<gene>
    <name evidence="4" type="ORF">ACFQL7_18115</name>
</gene>